<evidence type="ECO:0000313" key="2">
    <source>
        <dbReference type="Proteomes" id="UP000076727"/>
    </source>
</evidence>
<dbReference type="OrthoDB" id="2804369at2759"/>
<organism evidence="1 2">
    <name type="scientific">Daedalea quercina L-15889</name>
    <dbReference type="NCBI Taxonomy" id="1314783"/>
    <lineage>
        <taxon>Eukaryota</taxon>
        <taxon>Fungi</taxon>
        <taxon>Dikarya</taxon>
        <taxon>Basidiomycota</taxon>
        <taxon>Agaricomycotina</taxon>
        <taxon>Agaricomycetes</taxon>
        <taxon>Polyporales</taxon>
        <taxon>Fomitopsis</taxon>
    </lineage>
</organism>
<dbReference type="Proteomes" id="UP000076727">
    <property type="component" value="Unassembled WGS sequence"/>
</dbReference>
<reference evidence="1 2" key="1">
    <citation type="journal article" date="2016" name="Mol. Biol. Evol.">
        <title>Comparative Genomics of Early-Diverging Mushroom-Forming Fungi Provides Insights into the Origins of Lignocellulose Decay Capabilities.</title>
        <authorList>
            <person name="Nagy L.G."/>
            <person name="Riley R."/>
            <person name="Tritt A."/>
            <person name="Adam C."/>
            <person name="Daum C."/>
            <person name="Floudas D."/>
            <person name="Sun H."/>
            <person name="Yadav J.S."/>
            <person name="Pangilinan J."/>
            <person name="Larsson K.H."/>
            <person name="Matsuura K."/>
            <person name="Barry K."/>
            <person name="Labutti K."/>
            <person name="Kuo R."/>
            <person name="Ohm R.A."/>
            <person name="Bhattacharya S.S."/>
            <person name="Shirouzu T."/>
            <person name="Yoshinaga Y."/>
            <person name="Martin F.M."/>
            <person name="Grigoriev I.V."/>
            <person name="Hibbett D.S."/>
        </authorList>
    </citation>
    <scope>NUCLEOTIDE SEQUENCE [LARGE SCALE GENOMIC DNA]</scope>
    <source>
        <strain evidence="1 2">L-15889</strain>
    </source>
</reference>
<accession>A0A165KUB1</accession>
<protein>
    <submittedName>
        <fullName evidence="1">Uncharacterized protein</fullName>
    </submittedName>
</protein>
<dbReference type="AlphaFoldDB" id="A0A165KUB1"/>
<dbReference type="EMBL" id="KV429171">
    <property type="protein sequence ID" value="KZT63587.1"/>
    <property type="molecule type" value="Genomic_DNA"/>
</dbReference>
<gene>
    <name evidence="1" type="ORF">DAEQUDRAFT_733664</name>
</gene>
<sequence length="83" mass="9649">MAILAMICDDGVADISSDLLRVGVTHMGMVDDLVPIVAVYTNYDLKRKDLPEEETILKIQQRLGIDGPPRWYLDVARWYWQRW</sequence>
<keyword evidence="2" id="KW-1185">Reference proteome</keyword>
<proteinExistence type="predicted"/>
<name>A0A165KUB1_9APHY</name>
<evidence type="ECO:0000313" key="1">
    <source>
        <dbReference type="EMBL" id="KZT63587.1"/>
    </source>
</evidence>